<dbReference type="Gene3D" id="1.10.860.10">
    <property type="entry name" value="DNAb Helicase, Chain A"/>
    <property type="match status" value="1"/>
</dbReference>
<dbReference type="AlphaFoldDB" id="A0A3P3ZRY7"/>
<dbReference type="EMBL" id="UOYP01000695">
    <property type="protein sequence ID" value="VAY89647.1"/>
    <property type="molecule type" value="Genomic_DNA"/>
</dbReference>
<accession>A0A3P3ZRY7</accession>
<organism evidence="1">
    <name type="scientific">mine drainage metagenome</name>
    <dbReference type="NCBI Taxonomy" id="410659"/>
    <lineage>
        <taxon>unclassified sequences</taxon>
        <taxon>metagenomes</taxon>
        <taxon>ecological metagenomes</taxon>
    </lineage>
</organism>
<sequence>MASYLRHQDSIPNLSHILEHFRAQDEEKLIEAVLKREFLTLQETPTEELVVVYQDGLKRWQSMGRQQEAKSLLQLAQSRPLNQQEKERLQWLTLNRLAQ</sequence>
<name>A0A3P3ZRY7_9ZZZZ</name>
<dbReference type="InterPro" id="IPR016136">
    <property type="entry name" value="DNA_helicase_N/primase_C"/>
</dbReference>
<proteinExistence type="predicted"/>
<reference evidence="1" key="1">
    <citation type="submission" date="2018-10" db="EMBL/GenBank/DDBJ databases">
        <authorList>
            <person name="Plewniak F."/>
        </authorList>
    </citation>
    <scope>NUCLEOTIDE SEQUENCE</scope>
</reference>
<dbReference type="SUPFAM" id="SSF117023">
    <property type="entry name" value="DNA primase DnaG, C-terminal domain"/>
    <property type="match status" value="1"/>
</dbReference>
<gene>
    <name evidence="1" type="ORF">CARN8_7240001</name>
</gene>
<evidence type="ECO:0000313" key="1">
    <source>
        <dbReference type="EMBL" id="VAY89647.1"/>
    </source>
</evidence>
<protein>
    <submittedName>
        <fullName evidence="1">Uncharacterized protein</fullName>
    </submittedName>
</protein>